<proteinExistence type="predicted"/>
<reference evidence="1" key="1">
    <citation type="journal article" date="2014" name="Front. Microbiol.">
        <title>High frequency of phylogenetically diverse reductive dehalogenase-homologous genes in deep subseafloor sedimentary metagenomes.</title>
        <authorList>
            <person name="Kawai M."/>
            <person name="Futagami T."/>
            <person name="Toyoda A."/>
            <person name="Takaki Y."/>
            <person name="Nishi S."/>
            <person name="Hori S."/>
            <person name="Arai W."/>
            <person name="Tsubouchi T."/>
            <person name="Morono Y."/>
            <person name="Uchiyama I."/>
            <person name="Ito T."/>
            <person name="Fujiyama A."/>
            <person name="Inagaki F."/>
            <person name="Takami H."/>
        </authorList>
    </citation>
    <scope>NUCLEOTIDE SEQUENCE</scope>
    <source>
        <strain evidence="1">Expedition CK06-06</strain>
    </source>
</reference>
<protein>
    <submittedName>
        <fullName evidence="1">Uncharacterized protein</fullName>
    </submittedName>
</protein>
<name>X0VG32_9ZZZZ</name>
<dbReference type="EMBL" id="BARS01033996">
    <property type="protein sequence ID" value="GAG17265.1"/>
    <property type="molecule type" value="Genomic_DNA"/>
</dbReference>
<sequence>CLLPEFNQTSYKLVFEVSDGVLSVDEIDYKVIKRVKINKAPVLIQNISNLNIIKNKNITVDLSEYFYDEDNDVLSYSYYGVDNISVVIEDNIATIIPDKGFTGKKYMFFKANDSEFVGFSDVFSVNIVEELVREETLQKERVVINRPVKWVKKVKLDSVKKNVAINITPLLKIFL</sequence>
<comment type="caution">
    <text evidence="1">The sequence shown here is derived from an EMBL/GenBank/DDBJ whole genome shotgun (WGS) entry which is preliminary data.</text>
</comment>
<dbReference type="AlphaFoldDB" id="X0VG32"/>
<accession>X0VG32</accession>
<organism evidence="1">
    <name type="scientific">marine sediment metagenome</name>
    <dbReference type="NCBI Taxonomy" id="412755"/>
    <lineage>
        <taxon>unclassified sequences</taxon>
        <taxon>metagenomes</taxon>
        <taxon>ecological metagenomes</taxon>
    </lineage>
</organism>
<evidence type="ECO:0000313" key="1">
    <source>
        <dbReference type="EMBL" id="GAG17265.1"/>
    </source>
</evidence>
<feature type="non-terminal residue" evidence="1">
    <location>
        <position position="1"/>
    </location>
</feature>
<gene>
    <name evidence="1" type="ORF">S01H1_52583</name>
</gene>